<protein>
    <submittedName>
        <fullName evidence="1">Uncharacterized protein</fullName>
    </submittedName>
</protein>
<accession>A0A0A9GU45</accession>
<dbReference type="AlphaFoldDB" id="A0A0A9GU45"/>
<sequence length="51" mass="5999">MPATNHVEMHQITTQNLFNVYNSPSSSKQNRTRKNHLQYLSLLTQKRLCEP</sequence>
<evidence type="ECO:0000313" key="1">
    <source>
        <dbReference type="EMBL" id="JAE26081.1"/>
    </source>
</evidence>
<reference evidence="1" key="2">
    <citation type="journal article" date="2015" name="Data Brief">
        <title>Shoot transcriptome of the giant reed, Arundo donax.</title>
        <authorList>
            <person name="Barrero R.A."/>
            <person name="Guerrero F.D."/>
            <person name="Moolhuijzen P."/>
            <person name="Goolsby J.A."/>
            <person name="Tidwell J."/>
            <person name="Bellgard S.E."/>
            <person name="Bellgard M.I."/>
        </authorList>
    </citation>
    <scope>NUCLEOTIDE SEQUENCE</scope>
    <source>
        <tissue evidence="1">Shoot tissue taken approximately 20 cm above the soil surface</tissue>
    </source>
</reference>
<reference evidence="1" key="1">
    <citation type="submission" date="2014-09" db="EMBL/GenBank/DDBJ databases">
        <authorList>
            <person name="Magalhaes I.L.F."/>
            <person name="Oliveira U."/>
            <person name="Santos F.R."/>
            <person name="Vidigal T.H.D.A."/>
            <person name="Brescovit A.D."/>
            <person name="Santos A.J."/>
        </authorList>
    </citation>
    <scope>NUCLEOTIDE SEQUENCE</scope>
    <source>
        <tissue evidence="1">Shoot tissue taken approximately 20 cm above the soil surface</tissue>
    </source>
</reference>
<proteinExistence type="predicted"/>
<dbReference type="EMBL" id="GBRH01171815">
    <property type="protein sequence ID" value="JAE26081.1"/>
    <property type="molecule type" value="Transcribed_RNA"/>
</dbReference>
<name>A0A0A9GU45_ARUDO</name>
<organism evidence="1">
    <name type="scientific">Arundo donax</name>
    <name type="common">Giant reed</name>
    <name type="synonym">Donax arundinaceus</name>
    <dbReference type="NCBI Taxonomy" id="35708"/>
    <lineage>
        <taxon>Eukaryota</taxon>
        <taxon>Viridiplantae</taxon>
        <taxon>Streptophyta</taxon>
        <taxon>Embryophyta</taxon>
        <taxon>Tracheophyta</taxon>
        <taxon>Spermatophyta</taxon>
        <taxon>Magnoliopsida</taxon>
        <taxon>Liliopsida</taxon>
        <taxon>Poales</taxon>
        <taxon>Poaceae</taxon>
        <taxon>PACMAD clade</taxon>
        <taxon>Arundinoideae</taxon>
        <taxon>Arundineae</taxon>
        <taxon>Arundo</taxon>
    </lineage>
</organism>